<gene>
    <name evidence="2" type="ORF">J3Q64DRAFT_1727952</name>
</gene>
<dbReference type="PANTHER" id="PTHR24111:SF0">
    <property type="entry name" value="LEUCINE-RICH REPEAT-CONTAINING PROTEIN"/>
    <property type="match status" value="1"/>
</dbReference>
<dbReference type="PANTHER" id="PTHR24111">
    <property type="entry name" value="LEUCINE-RICH REPEAT-CONTAINING PROTEIN 34"/>
    <property type="match status" value="1"/>
</dbReference>
<protein>
    <submittedName>
        <fullName evidence="2">Uncharacterized protein</fullName>
    </submittedName>
</protein>
<dbReference type="InterPro" id="IPR052201">
    <property type="entry name" value="LRR-containing_regulator"/>
</dbReference>
<keyword evidence="1" id="KW-0677">Repeat</keyword>
<name>A0ABR3B4H1_PHYBL</name>
<evidence type="ECO:0000313" key="3">
    <source>
        <dbReference type="Proteomes" id="UP001448207"/>
    </source>
</evidence>
<evidence type="ECO:0000313" key="2">
    <source>
        <dbReference type="EMBL" id="KAL0090017.1"/>
    </source>
</evidence>
<evidence type="ECO:0000256" key="1">
    <source>
        <dbReference type="ARBA" id="ARBA00022737"/>
    </source>
</evidence>
<dbReference type="Gene3D" id="3.80.10.10">
    <property type="entry name" value="Ribonuclease Inhibitor"/>
    <property type="match status" value="4"/>
</dbReference>
<dbReference type="SUPFAM" id="SSF52047">
    <property type="entry name" value="RNI-like"/>
    <property type="match status" value="1"/>
</dbReference>
<organism evidence="2 3">
    <name type="scientific">Phycomyces blakesleeanus</name>
    <dbReference type="NCBI Taxonomy" id="4837"/>
    <lineage>
        <taxon>Eukaryota</taxon>
        <taxon>Fungi</taxon>
        <taxon>Fungi incertae sedis</taxon>
        <taxon>Mucoromycota</taxon>
        <taxon>Mucoromycotina</taxon>
        <taxon>Mucoromycetes</taxon>
        <taxon>Mucorales</taxon>
        <taxon>Phycomycetaceae</taxon>
        <taxon>Phycomyces</taxon>
    </lineage>
</organism>
<dbReference type="EMBL" id="JBCLYO010000004">
    <property type="protein sequence ID" value="KAL0090017.1"/>
    <property type="molecule type" value="Genomic_DNA"/>
</dbReference>
<accession>A0ABR3B4H1</accession>
<dbReference type="InterPro" id="IPR032675">
    <property type="entry name" value="LRR_dom_sf"/>
</dbReference>
<sequence>MTSPKSILKQLNPSNPIGLQSSSWLSRIQSKIYSTPLDDPNAAITLPRQELKRVTFSVSKLTSERIFYSGDDVPEEDSTQTDLKEATLADEDIKLDPSQELPKYYEKACRMREEPVLDRFLDVLRLNCFTRLTAVDLSNKVIDRHQAGPIADILMLQHCLTDLNLSNCALEDETIRVLLNSLLLSDTLPVLDLSSNPFKAKGFKYISIFISQSRALESLSLARCTPDRSSIQHLSQAIQLAPSLRHLDMDECGLKPQLLEVLSEGVRQSTSLSSLSLRNNRITHLGAVWIAAMLLTEEPIDIYWQSAEYTRRGLQRLDLTNNNFQHGLGPVAQALYNNQSLIHLSLKDCHIGPDGCSLLAEALLSNQYLQTLDLSGNPLGKGSDDGIQSLKTTLARNPRLVELNLADTTLGSSAAIALAEALPENSQLTRLDLSKNPLVTMAGVLALSVSIRMNDTLTFLDINIPPNDLDLAQLQNDIVAVCTRNMQRTFENNKPQTAKEDVESPEISCEPKVTCSSSTISSASSASSGLSHSIEEHPDVASFDYSKQHPSLPINYPLEDISLVDDLQL</sequence>
<reference evidence="2 3" key="1">
    <citation type="submission" date="2024-04" db="EMBL/GenBank/DDBJ databases">
        <title>Symmetric and asymmetric DNA N6-adenine methylation regulates different biological responses in Mucorales.</title>
        <authorList>
            <consortium name="Lawrence Berkeley National Laboratory"/>
            <person name="Lax C."/>
            <person name="Mondo S.J."/>
            <person name="Osorio-Concepcion M."/>
            <person name="Muszewska A."/>
            <person name="Corrochano-Luque M."/>
            <person name="Gutierrez G."/>
            <person name="Riley R."/>
            <person name="Lipzen A."/>
            <person name="Guo J."/>
            <person name="Hundley H."/>
            <person name="Amirebrahimi M."/>
            <person name="Ng V."/>
            <person name="Lorenzo-Gutierrez D."/>
            <person name="Binder U."/>
            <person name="Yang J."/>
            <person name="Song Y."/>
            <person name="Canovas D."/>
            <person name="Navarro E."/>
            <person name="Freitag M."/>
            <person name="Gabaldon T."/>
            <person name="Grigoriev I.V."/>
            <person name="Corrochano L.M."/>
            <person name="Nicolas F.E."/>
            <person name="Garre V."/>
        </authorList>
    </citation>
    <scope>NUCLEOTIDE SEQUENCE [LARGE SCALE GENOMIC DNA]</scope>
    <source>
        <strain evidence="2 3">L51</strain>
    </source>
</reference>
<proteinExistence type="predicted"/>
<keyword evidence="3" id="KW-1185">Reference proteome</keyword>
<dbReference type="Proteomes" id="UP001448207">
    <property type="component" value="Unassembled WGS sequence"/>
</dbReference>
<dbReference type="Pfam" id="PF13516">
    <property type="entry name" value="LRR_6"/>
    <property type="match status" value="3"/>
</dbReference>
<dbReference type="InterPro" id="IPR001611">
    <property type="entry name" value="Leu-rich_rpt"/>
</dbReference>
<comment type="caution">
    <text evidence="2">The sequence shown here is derived from an EMBL/GenBank/DDBJ whole genome shotgun (WGS) entry which is preliminary data.</text>
</comment>
<dbReference type="SMART" id="SM00368">
    <property type="entry name" value="LRR_RI"/>
    <property type="match status" value="8"/>
</dbReference>